<keyword evidence="5 13" id="KW-0812">Transmembrane</keyword>
<evidence type="ECO:0000259" key="15">
    <source>
        <dbReference type="PROSITE" id="PS50928"/>
    </source>
</evidence>
<dbReference type="PROSITE" id="PS50928">
    <property type="entry name" value="ABC_TM1"/>
    <property type="match status" value="1"/>
</dbReference>
<accession>A0ABC9TQE6</accession>
<dbReference type="InterPro" id="IPR045621">
    <property type="entry name" value="BPD_transp_1_N"/>
</dbReference>
<dbReference type="Proteomes" id="UP000016491">
    <property type="component" value="Unassembled WGS sequence"/>
</dbReference>
<evidence type="ECO:0000256" key="12">
    <source>
        <dbReference type="ARBA" id="ARBA00044774"/>
    </source>
</evidence>
<reference evidence="16 17" key="1">
    <citation type="submission" date="2013-07" db="EMBL/GenBank/DDBJ databases">
        <authorList>
            <person name="Weinstock G."/>
            <person name="Sodergren E."/>
            <person name="Wylie T."/>
            <person name="Fulton L."/>
            <person name="Fulton R."/>
            <person name="Fronick C."/>
            <person name="O'Laughlin M."/>
            <person name="Godfrey J."/>
            <person name="Miner T."/>
            <person name="Herter B."/>
            <person name="Appelbaum E."/>
            <person name="Cordes M."/>
            <person name="Lek S."/>
            <person name="Wollam A."/>
            <person name="Pepin K.H."/>
            <person name="Palsikar V.B."/>
            <person name="Mitreva M."/>
            <person name="Wilson R.K."/>
        </authorList>
    </citation>
    <scope>NUCLEOTIDE SEQUENCE [LARGE SCALE GENOMIC DNA]</scope>
    <source>
        <strain evidence="16 17">ATCC 14940</strain>
    </source>
</reference>
<dbReference type="AlphaFoldDB" id="A0ABC9TQE6"/>
<feature type="transmembrane region" description="Helical" evidence="13">
    <location>
        <begin position="102"/>
        <end position="123"/>
    </location>
</feature>
<proteinExistence type="inferred from homology"/>
<keyword evidence="4" id="KW-0533">Nickel</keyword>
<dbReference type="CDD" id="cd06261">
    <property type="entry name" value="TM_PBP2"/>
    <property type="match status" value="1"/>
</dbReference>
<evidence type="ECO:0000256" key="11">
    <source>
        <dbReference type="ARBA" id="ARBA00038669"/>
    </source>
</evidence>
<evidence type="ECO:0000256" key="3">
    <source>
        <dbReference type="ARBA" id="ARBA00022475"/>
    </source>
</evidence>
<evidence type="ECO:0000256" key="2">
    <source>
        <dbReference type="ARBA" id="ARBA00022448"/>
    </source>
</evidence>
<evidence type="ECO:0000256" key="8">
    <source>
        <dbReference type="ARBA" id="ARBA00023112"/>
    </source>
</evidence>
<dbReference type="Gene3D" id="1.10.3720.10">
    <property type="entry name" value="MetI-like"/>
    <property type="match status" value="1"/>
</dbReference>
<protein>
    <recommendedName>
        <fullName evidence="12">Nickel import system permease protein NikB</fullName>
    </recommendedName>
</protein>
<comment type="caution">
    <text evidence="16">The sequence shown here is derived from an EMBL/GenBank/DDBJ whole genome shotgun (WGS) entry which is preliminary data.</text>
</comment>
<dbReference type="Pfam" id="PF00528">
    <property type="entry name" value="BPD_transp_1"/>
    <property type="match status" value="1"/>
</dbReference>
<evidence type="ECO:0000256" key="4">
    <source>
        <dbReference type="ARBA" id="ARBA00022596"/>
    </source>
</evidence>
<dbReference type="Pfam" id="PF19300">
    <property type="entry name" value="BPD_transp_1_N"/>
    <property type="match status" value="1"/>
</dbReference>
<dbReference type="NCBIfam" id="NF045470">
    <property type="entry name" value="Opp2B"/>
    <property type="match status" value="1"/>
</dbReference>
<evidence type="ECO:0000256" key="5">
    <source>
        <dbReference type="ARBA" id="ARBA00022692"/>
    </source>
</evidence>
<evidence type="ECO:0000256" key="1">
    <source>
        <dbReference type="ARBA" id="ARBA00004651"/>
    </source>
</evidence>
<feature type="transmembrane region" description="Helical" evidence="13">
    <location>
        <begin position="172"/>
        <end position="190"/>
    </location>
</feature>
<organism evidence="16 17">
    <name type="scientific">[Clostridium] symbiosum ATCC 14940</name>
    <dbReference type="NCBI Taxonomy" id="411472"/>
    <lineage>
        <taxon>Bacteria</taxon>
        <taxon>Bacillati</taxon>
        <taxon>Bacillota</taxon>
        <taxon>Clostridia</taxon>
        <taxon>Lachnospirales</taxon>
        <taxon>Lachnospiraceae</taxon>
        <taxon>Otoolea</taxon>
    </lineage>
</organism>
<dbReference type="InterPro" id="IPR050045">
    <property type="entry name" value="Opp2B"/>
</dbReference>
<keyword evidence="8" id="KW-0921">Nickel transport</keyword>
<evidence type="ECO:0000313" key="17">
    <source>
        <dbReference type="Proteomes" id="UP000016491"/>
    </source>
</evidence>
<feature type="transmembrane region" description="Helical" evidence="13">
    <location>
        <begin position="135"/>
        <end position="160"/>
    </location>
</feature>
<comment type="subcellular location">
    <subcellularLocation>
        <location evidence="1 13">Cell membrane</location>
        <topology evidence="1 13">Multi-pass membrane protein</topology>
    </subcellularLocation>
</comment>
<evidence type="ECO:0000256" key="9">
    <source>
        <dbReference type="ARBA" id="ARBA00023136"/>
    </source>
</evidence>
<dbReference type="RefSeq" id="WP_021642340.1">
    <property type="nucleotide sequence ID" value="NZ_KE992926.1"/>
</dbReference>
<feature type="transmembrane region" description="Helical" evidence="13">
    <location>
        <begin position="9"/>
        <end position="29"/>
    </location>
</feature>
<comment type="similarity">
    <text evidence="10">Belongs to the binding-protein-dependent transport system permease family. OppBC subfamily.</text>
</comment>
<evidence type="ECO:0000256" key="10">
    <source>
        <dbReference type="ARBA" id="ARBA00024202"/>
    </source>
</evidence>
<feature type="region of interest" description="Disordered" evidence="14">
    <location>
        <begin position="325"/>
        <end position="360"/>
    </location>
</feature>
<name>A0ABC9TQE6_CLOSY</name>
<keyword evidence="2 13" id="KW-0813">Transport</keyword>
<feature type="transmembrane region" description="Helical" evidence="13">
    <location>
        <begin position="229"/>
        <end position="254"/>
    </location>
</feature>
<dbReference type="PANTHER" id="PTHR43163">
    <property type="entry name" value="DIPEPTIDE TRANSPORT SYSTEM PERMEASE PROTEIN DPPB-RELATED"/>
    <property type="match status" value="1"/>
</dbReference>
<dbReference type="InterPro" id="IPR000515">
    <property type="entry name" value="MetI-like"/>
</dbReference>
<evidence type="ECO:0000256" key="7">
    <source>
        <dbReference type="ARBA" id="ARBA00023065"/>
    </source>
</evidence>
<evidence type="ECO:0000256" key="13">
    <source>
        <dbReference type="RuleBase" id="RU363032"/>
    </source>
</evidence>
<dbReference type="SUPFAM" id="SSF161098">
    <property type="entry name" value="MetI-like"/>
    <property type="match status" value="1"/>
</dbReference>
<evidence type="ECO:0000256" key="14">
    <source>
        <dbReference type="SAM" id="MobiDB-lite"/>
    </source>
</evidence>
<dbReference type="EMBL" id="AWSU01000400">
    <property type="protein sequence ID" value="ERI73296.1"/>
    <property type="molecule type" value="Genomic_DNA"/>
</dbReference>
<sequence>MSKFILKRILALIPVMLGVSLIIFSLLYFTPGDPAEYMLGMDATQENINALHHELGLDQPFLVQYFNYIKNIVTKFDFGKSYTTKQSVSIEILQRVPATVTLAVLSVSFATIIGVVTGVIAAVKQYSIFDKIATVFALTGVSMPNFWTGLMLIIIFAVNFKVLPPSGFDTPLHWILPSLTVGMASSATIMRQTRSAMLEVIRQDYITTARAKGQKEVVIVFRHALRNALIPIITVVGISFGGMLGGAILAESIFSIPGIGKLMVDAINVKNYPMVQGGVLFIAFAFSIVNLLVDILYAFVDPRIKSQYTSTRRARPCAAFSHGNSCGYKNSGTKAVPDKAESATVAGTAGRETAEEDKEE</sequence>
<dbReference type="GO" id="GO:0015675">
    <property type="term" value="P:nickel cation transport"/>
    <property type="evidence" value="ECO:0007669"/>
    <property type="project" value="UniProtKB-KW"/>
</dbReference>
<comment type="subunit">
    <text evidence="11">The complex is composed of two ATP-binding proteins (NikD and NikE), two transmembrane proteins (NikB and NikC) and a solute-binding protein (NikA).</text>
</comment>
<keyword evidence="3" id="KW-1003">Cell membrane</keyword>
<keyword evidence="6 13" id="KW-1133">Transmembrane helix</keyword>
<keyword evidence="9 13" id="KW-0472">Membrane</keyword>
<feature type="transmembrane region" description="Helical" evidence="13">
    <location>
        <begin position="274"/>
        <end position="300"/>
    </location>
</feature>
<dbReference type="InterPro" id="IPR035906">
    <property type="entry name" value="MetI-like_sf"/>
</dbReference>
<keyword evidence="7" id="KW-0406">Ion transport</keyword>
<gene>
    <name evidence="16" type="ORF">CLOSYM_05020</name>
</gene>
<dbReference type="GO" id="GO:0005886">
    <property type="term" value="C:plasma membrane"/>
    <property type="evidence" value="ECO:0007669"/>
    <property type="project" value="UniProtKB-SubCell"/>
</dbReference>
<evidence type="ECO:0000313" key="16">
    <source>
        <dbReference type="EMBL" id="ERI73296.1"/>
    </source>
</evidence>
<dbReference type="PANTHER" id="PTHR43163:SF6">
    <property type="entry name" value="DIPEPTIDE TRANSPORT SYSTEM PERMEASE PROTEIN DPPB-RELATED"/>
    <property type="match status" value="1"/>
</dbReference>
<feature type="domain" description="ABC transmembrane type-1" evidence="15">
    <location>
        <begin position="96"/>
        <end position="297"/>
    </location>
</feature>
<evidence type="ECO:0000256" key="6">
    <source>
        <dbReference type="ARBA" id="ARBA00022989"/>
    </source>
</evidence>